<dbReference type="EMBL" id="JADBGF010000001">
    <property type="protein sequence ID" value="MBE1594112.1"/>
    <property type="molecule type" value="Genomic_DNA"/>
</dbReference>
<dbReference type="Gene3D" id="1.10.357.10">
    <property type="entry name" value="Tetracycline Repressor, domain 2"/>
    <property type="match status" value="1"/>
</dbReference>
<dbReference type="InterPro" id="IPR009057">
    <property type="entry name" value="Homeodomain-like_sf"/>
</dbReference>
<evidence type="ECO:0000256" key="2">
    <source>
        <dbReference type="PROSITE-ProRule" id="PRU00335"/>
    </source>
</evidence>
<evidence type="ECO:0000313" key="5">
    <source>
        <dbReference type="Proteomes" id="UP000629287"/>
    </source>
</evidence>
<keyword evidence="1 2" id="KW-0238">DNA-binding</keyword>
<proteinExistence type="predicted"/>
<reference evidence="4 5" key="1">
    <citation type="submission" date="2020-10" db="EMBL/GenBank/DDBJ databases">
        <title>Sequencing the genomes of 1000 actinobacteria strains.</title>
        <authorList>
            <person name="Klenk H.-P."/>
        </authorList>
    </citation>
    <scope>NUCLEOTIDE SEQUENCE [LARGE SCALE GENOMIC DNA]</scope>
    <source>
        <strain evidence="4 5">DSM 41803</strain>
    </source>
</reference>
<dbReference type="GO" id="GO:0006355">
    <property type="term" value="P:regulation of DNA-templated transcription"/>
    <property type="evidence" value="ECO:0007669"/>
    <property type="project" value="UniProtKB-ARBA"/>
</dbReference>
<dbReference type="InterPro" id="IPR050109">
    <property type="entry name" value="HTH-type_TetR-like_transc_reg"/>
</dbReference>
<keyword evidence="5" id="KW-1185">Reference proteome</keyword>
<dbReference type="SUPFAM" id="SSF46689">
    <property type="entry name" value="Homeodomain-like"/>
    <property type="match status" value="1"/>
</dbReference>
<dbReference type="AlphaFoldDB" id="A0A8I0TND7"/>
<evidence type="ECO:0000259" key="3">
    <source>
        <dbReference type="PROSITE" id="PS50977"/>
    </source>
</evidence>
<feature type="DNA-binding region" description="H-T-H motif" evidence="2">
    <location>
        <begin position="38"/>
        <end position="57"/>
    </location>
</feature>
<dbReference type="SUPFAM" id="SSF48498">
    <property type="entry name" value="Tetracyclin repressor-like, C-terminal domain"/>
    <property type="match status" value="1"/>
</dbReference>
<name>A0A8I0TND7_9ACTN</name>
<dbReference type="InterPro" id="IPR001647">
    <property type="entry name" value="HTH_TetR"/>
</dbReference>
<dbReference type="GO" id="GO:0003677">
    <property type="term" value="F:DNA binding"/>
    <property type="evidence" value="ECO:0007669"/>
    <property type="project" value="UniProtKB-UniRule"/>
</dbReference>
<dbReference type="GeneID" id="86824925"/>
<dbReference type="PRINTS" id="PR00455">
    <property type="entry name" value="HTHTETR"/>
</dbReference>
<comment type="caution">
    <text evidence="4">The sequence shown here is derived from an EMBL/GenBank/DDBJ whole genome shotgun (WGS) entry which is preliminary data.</text>
</comment>
<dbReference type="Pfam" id="PF00440">
    <property type="entry name" value="TetR_N"/>
    <property type="match status" value="1"/>
</dbReference>
<evidence type="ECO:0000313" key="4">
    <source>
        <dbReference type="EMBL" id="MBE1594112.1"/>
    </source>
</evidence>
<accession>A0A8I0TND7</accession>
<evidence type="ECO:0000256" key="1">
    <source>
        <dbReference type="ARBA" id="ARBA00023125"/>
    </source>
</evidence>
<dbReference type="PANTHER" id="PTHR30328:SF54">
    <property type="entry name" value="HTH-TYPE TRANSCRIPTIONAL REPRESSOR SCO4008"/>
    <property type="match status" value="1"/>
</dbReference>
<dbReference type="PANTHER" id="PTHR30328">
    <property type="entry name" value="TRANSCRIPTIONAL REPRESSOR"/>
    <property type="match status" value="1"/>
</dbReference>
<protein>
    <submittedName>
        <fullName evidence="4">AcrR family transcriptional regulator</fullName>
    </submittedName>
</protein>
<dbReference type="RefSeq" id="WP_078907534.1">
    <property type="nucleotide sequence ID" value="NZ_JADBGF010000001.1"/>
</dbReference>
<dbReference type="Proteomes" id="UP000629287">
    <property type="component" value="Unassembled WGS sequence"/>
</dbReference>
<feature type="domain" description="HTH tetR-type" evidence="3">
    <location>
        <begin position="15"/>
        <end position="75"/>
    </location>
</feature>
<gene>
    <name evidence="4" type="ORF">H4687_000241</name>
</gene>
<dbReference type="OrthoDB" id="4726108at2"/>
<dbReference type="InterPro" id="IPR036271">
    <property type="entry name" value="Tet_transcr_reg_TetR-rel_C_sf"/>
</dbReference>
<organism evidence="4 5">
    <name type="scientific">Streptomyces stelliscabiei</name>
    <dbReference type="NCBI Taxonomy" id="146820"/>
    <lineage>
        <taxon>Bacteria</taxon>
        <taxon>Bacillati</taxon>
        <taxon>Actinomycetota</taxon>
        <taxon>Actinomycetes</taxon>
        <taxon>Kitasatosporales</taxon>
        <taxon>Streptomycetaceae</taxon>
        <taxon>Streptomyces</taxon>
    </lineage>
</organism>
<dbReference type="PROSITE" id="PS50977">
    <property type="entry name" value="HTH_TETR_2"/>
    <property type="match status" value="1"/>
</dbReference>
<sequence>MSSSSTRASTESENASARERILDVAVEEFSSKGFAAVRIDSIAARANANKQLIYYYFSSKSGLYDAVLDRLVDTYRPMWAAMREGSLDDMIRLRAQHARDGIMWRRLLAWEGLEYWENRDSPVHREDIRKAAYDNQREVLERAQQSGAFPADVDARFASLLLIFASLGSAAFPQITKLVTGLEPDDPAVADGVDQVIAALLARTSEDQRPSGPSQ</sequence>